<dbReference type="InterPro" id="IPR036249">
    <property type="entry name" value="Thioredoxin-like_sf"/>
</dbReference>
<dbReference type="AlphaFoldDB" id="A0A2P8DAW5"/>
<keyword evidence="4 7" id="KW-1015">Disulfide bond</keyword>
<name>A0A2P8DAW5_9BACT</name>
<dbReference type="PRINTS" id="PR00421">
    <property type="entry name" value="THIOREDOXIN"/>
</dbReference>
<evidence type="ECO:0000256" key="4">
    <source>
        <dbReference type="ARBA" id="ARBA00023157"/>
    </source>
</evidence>
<dbReference type="PANTHER" id="PTHR45663:SF11">
    <property type="entry name" value="GEO12009P1"/>
    <property type="match status" value="1"/>
</dbReference>
<evidence type="ECO:0000256" key="3">
    <source>
        <dbReference type="ARBA" id="ARBA00022982"/>
    </source>
</evidence>
<feature type="disulfide bond" description="Redox-active" evidence="7">
    <location>
        <begin position="23"/>
        <end position="26"/>
    </location>
</feature>
<sequence length="102" mass="11631">MSYLEDFSREEKPVLLQFYADWCMPCKALSPMIDMIEDRAKGQIIVHRINIDTSPEIVAEFEISSVPTMVMLKDGAEVWGFTGLMSPVELKREIEYAASVKL</sequence>
<dbReference type="PANTHER" id="PTHR45663">
    <property type="entry name" value="GEO12009P1"/>
    <property type="match status" value="1"/>
</dbReference>
<dbReference type="PROSITE" id="PS51352">
    <property type="entry name" value="THIOREDOXIN_2"/>
    <property type="match status" value="1"/>
</dbReference>
<comment type="caution">
    <text evidence="9">The sequence shown here is derived from an EMBL/GenBank/DDBJ whole genome shotgun (WGS) entry which is preliminary data.</text>
</comment>
<dbReference type="GO" id="GO:0015035">
    <property type="term" value="F:protein-disulfide reductase activity"/>
    <property type="evidence" value="ECO:0007669"/>
    <property type="project" value="InterPro"/>
</dbReference>
<evidence type="ECO:0000256" key="2">
    <source>
        <dbReference type="ARBA" id="ARBA00022448"/>
    </source>
</evidence>
<organism evidence="9 10">
    <name type="scientific">Taibaiella chishuiensis</name>
    <dbReference type="NCBI Taxonomy" id="1434707"/>
    <lineage>
        <taxon>Bacteria</taxon>
        <taxon>Pseudomonadati</taxon>
        <taxon>Bacteroidota</taxon>
        <taxon>Chitinophagia</taxon>
        <taxon>Chitinophagales</taxon>
        <taxon>Chitinophagaceae</taxon>
        <taxon>Taibaiella</taxon>
    </lineage>
</organism>
<dbReference type="RefSeq" id="WP_106521067.1">
    <property type="nucleotide sequence ID" value="NZ_PYGD01000001.1"/>
</dbReference>
<evidence type="ECO:0000256" key="1">
    <source>
        <dbReference type="ARBA" id="ARBA00008987"/>
    </source>
</evidence>
<evidence type="ECO:0000256" key="7">
    <source>
        <dbReference type="PIRSR" id="PIRSR000077-4"/>
    </source>
</evidence>
<comment type="similarity">
    <text evidence="1 6">Belongs to the thioredoxin family.</text>
</comment>
<dbReference type="Pfam" id="PF00085">
    <property type="entry name" value="Thioredoxin"/>
    <property type="match status" value="1"/>
</dbReference>
<evidence type="ECO:0000256" key="6">
    <source>
        <dbReference type="PIRNR" id="PIRNR000077"/>
    </source>
</evidence>
<protein>
    <recommendedName>
        <fullName evidence="6">Thioredoxin</fullName>
    </recommendedName>
</protein>
<dbReference type="EMBL" id="PYGD01000001">
    <property type="protein sequence ID" value="PSK94358.1"/>
    <property type="molecule type" value="Genomic_DNA"/>
</dbReference>
<proteinExistence type="inferred from homology"/>
<dbReference type="PIRSF" id="PIRSF000077">
    <property type="entry name" value="Thioredoxin"/>
    <property type="match status" value="1"/>
</dbReference>
<dbReference type="OrthoDB" id="9790390at2"/>
<dbReference type="Gene3D" id="3.40.30.10">
    <property type="entry name" value="Glutaredoxin"/>
    <property type="match status" value="1"/>
</dbReference>
<dbReference type="InterPro" id="IPR013766">
    <property type="entry name" value="Thioredoxin_domain"/>
</dbReference>
<evidence type="ECO:0000313" key="10">
    <source>
        <dbReference type="Proteomes" id="UP000240572"/>
    </source>
</evidence>
<feature type="domain" description="Thioredoxin" evidence="8">
    <location>
        <begin position="1"/>
        <end position="99"/>
    </location>
</feature>
<keyword evidence="2" id="KW-0813">Transport</keyword>
<keyword evidence="10" id="KW-1185">Reference proteome</keyword>
<evidence type="ECO:0000256" key="5">
    <source>
        <dbReference type="ARBA" id="ARBA00023284"/>
    </source>
</evidence>
<keyword evidence="3" id="KW-0249">Electron transport</keyword>
<accession>A0A2P8DAW5</accession>
<dbReference type="GO" id="GO:0005737">
    <property type="term" value="C:cytoplasm"/>
    <property type="evidence" value="ECO:0007669"/>
    <property type="project" value="TreeGrafter"/>
</dbReference>
<evidence type="ECO:0000313" key="9">
    <source>
        <dbReference type="EMBL" id="PSK94358.1"/>
    </source>
</evidence>
<dbReference type="CDD" id="cd02947">
    <property type="entry name" value="TRX_family"/>
    <property type="match status" value="1"/>
</dbReference>
<reference evidence="9 10" key="1">
    <citation type="submission" date="2018-03" db="EMBL/GenBank/DDBJ databases">
        <title>Genomic Encyclopedia of Type Strains, Phase III (KMG-III): the genomes of soil and plant-associated and newly described type strains.</title>
        <authorList>
            <person name="Whitman W."/>
        </authorList>
    </citation>
    <scope>NUCLEOTIDE SEQUENCE [LARGE SCALE GENOMIC DNA]</scope>
    <source>
        <strain evidence="9 10">CGMCC 1.12700</strain>
    </source>
</reference>
<dbReference type="SUPFAM" id="SSF52833">
    <property type="entry name" value="Thioredoxin-like"/>
    <property type="match status" value="1"/>
</dbReference>
<gene>
    <name evidence="9" type="ORF">B0I18_101513</name>
</gene>
<dbReference type="InterPro" id="IPR005746">
    <property type="entry name" value="Thioredoxin"/>
</dbReference>
<dbReference type="Proteomes" id="UP000240572">
    <property type="component" value="Unassembled WGS sequence"/>
</dbReference>
<keyword evidence="5 7" id="KW-0676">Redox-active center</keyword>
<evidence type="ECO:0000259" key="8">
    <source>
        <dbReference type="PROSITE" id="PS51352"/>
    </source>
</evidence>